<accession>A0A6J4KJE9</accession>
<evidence type="ECO:0000313" key="1">
    <source>
        <dbReference type="EMBL" id="CAA9306631.1"/>
    </source>
</evidence>
<name>A0A6J4KJE9_9CYAN</name>
<protein>
    <submittedName>
        <fullName evidence="1">Uncharacterized protein</fullName>
    </submittedName>
</protein>
<sequence length="43" mass="5077">MHNCRINFVFSTTILPLEASQLISHEEHPRFVPINTRVEKKRS</sequence>
<dbReference type="AlphaFoldDB" id="A0A6J4KJE9"/>
<reference evidence="1" key="1">
    <citation type="submission" date="2020-02" db="EMBL/GenBank/DDBJ databases">
        <authorList>
            <person name="Meier V. D."/>
        </authorList>
    </citation>
    <scope>NUCLEOTIDE SEQUENCE</scope>
    <source>
        <strain evidence="1">AVDCRST_MAG92</strain>
    </source>
</reference>
<proteinExistence type="predicted"/>
<organism evidence="1">
    <name type="scientific">uncultured Coleofasciculus sp</name>
    <dbReference type="NCBI Taxonomy" id="1267456"/>
    <lineage>
        <taxon>Bacteria</taxon>
        <taxon>Bacillati</taxon>
        <taxon>Cyanobacteriota</taxon>
        <taxon>Cyanophyceae</taxon>
        <taxon>Coleofasciculales</taxon>
        <taxon>Coleofasciculaceae</taxon>
        <taxon>Coleofasciculus</taxon>
        <taxon>environmental samples</taxon>
    </lineage>
</organism>
<gene>
    <name evidence="1" type="ORF">AVDCRST_MAG92-5537</name>
</gene>
<dbReference type="EMBL" id="CADCTM010000927">
    <property type="protein sequence ID" value="CAA9306631.1"/>
    <property type="molecule type" value="Genomic_DNA"/>
</dbReference>